<dbReference type="Proteomes" id="UP000326364">
    <property type="component" value="Unassembled WGS sequence"/>
</dbReference>
<dbReference type="GO" id="GO:0003677">
    <property type="term" value="F:DNA binding"/>
    <property type="evidence" value="ECO:0007669"/>
    <property type="project" value="UniProtKB-KW"/>
</dbReference>
<dbReference type="SUPFAM" id="SSF48008">
    <property type="entry name" value="GntR ligand-binding domain-like"/>
    <property type="match status" value="1"/>
</dbReference>
<dbReference type="EMBL" id="VYQA01000005">
    <property type="protein sequence ID" value="KAA9030839.1"/>
    <property type="molecule type" value="Genomic_DNA"/>
</dbReference>
<evidence type="ECO:0000256" key="2">
    <source>
        <dbReference type="ARBA" id="ARBA00023125"/>
    </source>
</evidence>
<feature type="region of interest" description="Disordered" evidence="4">
    <location>
        <begin position="69"/>
        <end position="97"/>
    </location>
</feature>
<dbReference type="Pfam" id="PF00392">
    <property type="entry name" value="GntR"/>
    <property type="match status" value="1"/>
</dbReference>
<dbReference type="InterPro" id="IPR008920">
    <property type="entry name" value="TF_FadR/GntR_C"/>
</dbReference>
<organism evidence="7 8">
    <name type="scientific">Sphingobium limneticum</name>
    <dbReference type="NCBI Taxonomy" id="1007511"/>
    <lineage>
        <taxon>Bacteria</taxon>
        <taxon>Pseudomonadati</taxon>
        <taxon>Pseudomonadota</taxon>
        <taxon>Alphaproteobacteria</taxon>
        <taxon>Sphingomonadales</taxon>
        <taxon>Sphingomonadaceae</taxon>
        <taxon>Sphingobium</taxon>
    </lineage>
</organism>
<evidence type="ECO:0000256" key="4">
    <source>
        <dbReference type="SAM" id="MobiDB-lite"/>
    </source>
</evidence>
<evidence type="ECO:0000313" key="7">
    <source>
        <dbReference type="EMBL" id="KAA9030839.1"/>
    </source>
</evidence>
<dbReference type="CDD" id="cd07377">
    <property type="entry name" value="WHTH_GntR"/>
    <property type="match status" value="1"/>
</dbReference>
<dbReference type="SMART" id="SM00895">
    <property type="entry name" value="FCD"/>
    <property type="match status" value="1"/>
</dbReference>
<evidence type="ECO:0000313" key="8">
    <source>
        <dbReference type="Proteomes" id="UP000325933"/>
    </source>
</evidence>
<reference evidence="8 9" key="1">
    <citation type="submission" date="2019-09" db="EMBL/GenBank/DDBJ databases">
        <authorList>
            <person name="Feng G."/>
        </authorList>
    </citation>
    <scope>NUCLEOTIDE SEQUENCE [LARGE SCALE GENOMIC DNA]</scope>
    <source>
        <strain evidence="7 8">KACC 19283</strain>
        <strain evidence="6 9">KACC 19284</strain>
    </source>
</reference>
<dbReference type="Proteomes" id="UP000325933">
    <property type="component" value="Unassembled WGS sequence"/>
</dbReference>
<evidence type="ECO:0000313" key="6">
    <source>
        <dbReference type="EMBL" id="KAA9018203.1"/>
    </source>
</evidence>
<dbReference type="InterPro" id="IPR036388">
    <property type="entry name" value="WH-like_DNA-bd_sf"/>
</dbReference>
<dbReference type="Pfam" id="PF07729">
    <property type="entry name" value="FCD"/>
    <property type="match status" value="1"/>
</dbReference>
<gene>
    <name evidence="7" type="ORF">F4U95_08740</name>
    <name evidence="6" type="ORF">F4U96_08790</name>
</gene>
<dbReference type="EMBL" id="VYQB01000005">
    <property type="protein sequence ID" value="KAA9018203.1"/>
    <property type="molecule type" value="Genomic_DNA"/>
</dbReference>
<dbReference type="SMART" id="SM00345">
    <property type="entry name" value="HTH_GNTR"/>
    <property type="match status" value="1"/>
</dbReference>
<keyword evidence="1" id="KW-0805">Transcription regulation</keyword>
<dbReference type="Gene3D" id="1.20.120.530">
    <property type="entry name" value="GntR ligand-binding domain-like"/>
    <property type="match status" value="1"/>
</dbReference>
<dbReference type="GO" id="GO:0003700">
    <property type="term" value="F:DNA-binding transcription factor activity"/>
    <property type="evidence" value="ECO:0007669"/>
    <property type="project" value="InterPro"/>
</dbReference>
<dbReference type="SUPFAM" id="SSF46785">
    <property type="entry name" value="Winged helix' DNA-binding domain"/>
    <property type="match status" value="1"/>
</dbReference>
<protein>
    <submittedName>
        <fullName evidence="7">GntR family transcriptional regulator</fullName>
    </submittedName>
</protein>
<feature type="domain" description="HTH gntR-type" evidence="5">
    <location>
        <begin position="96"/>
        <end position="163"/>
    </location>
</feature>
<dbReference type="AlphaFoldDB" id="A0A5J5I5W1"/>
<comment type="caution">
    <text evidence="7">The sequence shown here is derived from an EMBL/GenBank/DDBJ whole genome shotgun (WGS) entry which is preliminary data.</text>
</comment>
<evidence type="ECO:0000313" key="9">
    <source>
        <dbReference type="Proteomes" id="UP000326364"/>
    </source>
</evidence>
<dbReference type="InterPro" id="IPR000524">
    <property type="entry name" value="Tscrpt_reg_HTH_GntR"/>
</dbReference>
<feature type="compositionally biased region" description="Polar residues" evidence="4">
    <location>
        <begin position="71"/>
        <end position="83"/>
    </location>
</feature>
<dbReference type="PANTHER" id="PTHR43537">
    <property type="entry name" value="TRANSCRIPTIONAL REGULATOR, GNTR FAMILY"/>
    <property type="match status" value="1"/>
</dbReference>
<name>A0A5J5I5W1_9SPHN</name>
<accession>A0A5J5I5W1</accession>
<keyword evidence="2" id="KW-0238">DNA-binding</keyword>
<keyword evidence="9" id="KW-1185">Reference proteome</keyword>
<keyword evidence="3" id="KW-0804">Transcription</keyword>
<proteinExistence type="predicted"/>
<dbReference type="PANTHER" id="PTHR43537:SF5">
    <property type="entry name" value="UXU OPERON TRANSCRIPTIONAL REGULATOR"/>
    <property type="match status" value="1"/>
</dbReference>
<dbReference type="Gene3D" id="1.10.10.10">
    <property type="entry name" value="Winged helix-like DNA-binding domain superfamily/Winged helix DNA-binding domain"/>
    <property type="match status" value="1"/>
</dbReference>
<evidence type="ECO:0000256" key="1">
    <source>
        <dbReference type="ARBA" id="ARBA00023015"/>
    </source>
</evidence>
<dbReference type="PROSITE" id="PS50949">
    <property type="entry name" value="HTH_GNTR"/>
    <property type="match status" value="1"/>
</dbReference>
<sequence length="312" mass="34374">MGLPLQKCACCAGRCRRPNHSGWLVFSHPALFVNIVRRFYRRKTPNHEVRPFAPPYGRGARRTVLPDQKLDGSTMTKAATKQAPSAKDSLPVTENESATDKVAEAITQGIRTGVFVPGQHLLEPDLTRRLGISRGSLRESLKHLAAAGIVTLNRYRGAYIGLLDRTASLQLLDTLEPLARLAARLAAENCTSAAARSQIETAIADLDRAARSGNRAHYLESRRRFYDAMIDLGGNRELARVIPLSRTDLFRAQIETVQSDTQRKRHASGYGPIAKAIIAGDPKKADLAVKKHFDGTRKTMTELPEDIFPTMG</sequence>
<evidence type="ECO:0000259" key="5">
    <source>
        <dbReference type="PROSITE" id="PS50949"/>
    </source>
</evidence>
<evidence type="ECO:0000256" key="3">
    <source>
        <dbReference type="ARBA" id="ARBA00023163"/>
    </source>
</evidence>
<dbReference type="InterPro" id="IPR036390">
    <property type="entry name" value="WH_DNA-bd_sf"/>
</dbReference>
<dbReference type="InterPro" id="IPR011711">
    <property type="entry name" value="GntR_C"/>
</dbReference>